<name>A0AAV4H921_9GAST</name>
<evidence type="ECO:0000313" key="3">
    <source>
        <dbReference type="Proteomes" id="UP000762676"/>
    </source>
</evidence>
<dbReference type="PANTHER" id="PTHR13338:SF4">
    <property type="entry name" value="NADH DEHYDROGENASE [UBIQUINONE] 1 ALPHA SUBCOMPLEX ASSEMBLY FACTOR 4"/>
    <property type="match status" value="1"/>
</dbReference>
<dbReference type="PANTHER" id="PTHR13338">
    <property type="entry name" value="UPF0240 PROTEIN"/>
    <property type="match status" value="1"/>
</dbReference>
<accession>A0AAV4H921</accession>
<reference evidence="2 3" key="1">
    <citation type="journal article" date="2021" name="Elife">
        <title>Chloroplast acquisition without the gene transfer in kleptoplastic sea slugs, Plakobranchus ocellatus.</title>
        <authorList>
            <person name="Maeda T."/>
            <person name="Takahashi S."/>
            <person name="Yoshida T."/>
            <person name="Shimamura S."/>
            <person name="Takaki Y."/>
            <person name="Nagai Y."/>
            <person name="Toyoda A."/>
            <person name="Suzuki Y."/>
            <person name="Arimoto A."/>
            <person name="Ishii H."/>
            <person name="Satoh N."/>
            <person name="Nishiyama T."/>
            <person name="Hasebe M."/>
            <person name="Maruyama T."/>
            <person name="Minagawa J."/>
            <person name="Obokata J."/>
            <person name="Shigenobu S."/>
        </authorList>
    </citation>
    <scope>NUCLEOTIDE SEQUENCE [LARGE SCALE GENOMIC DNA]</scope>
</reference>
<dbReference type="EMBL" id="BMAT01001864">
    <property type="protein sequence ID" value="GFR94241.1"/>
    <property type="molecule type" value="Genomic_DNA"/>
</dbReference>
<evidence type="ECO:0000313" key="2">
    <source>
        <dbReference type="EMBL" id="GFR94241.1"/>
    </source>
</evidence>
<dbReference type="AlphaFoldDB" id="A0AAV4H921"/>
<feature type="compositionally biased region" description="Basic and acidic residues" evidence="1">
    <location>
        <begin position="17"/>
        <end position="26"/>
    </location>
</feature>
<feature type="region of interest" description="Disordered" evidence="1">
    <location>
        <begin position="1"/>
        <end position="46"/>
    </location>
</feature>
<dbReference type="GO" id="GO:0032981">
    <property type="term" value="P:mitochondrial respiratory chain complex I assembly"/>
    <property type="evidence" value="ECO:0007669"/>
    <property type="project" value="InterPro"/>
</dbReference>
<dbReference type="GO" id="GO:0005739">
    <property type="term" value="C:mitochondrion"/>
    <property type="evidence" value="ECO:0007669"/>
    <property type="project" value="TreeGrafter"/>
</dbReference>
<sequence length="220" mass="24512">MGQRLTRPIRNFNVENRAAKALERQQKAPKAAPKHASSVDAMSHMQQDKGQILDDVENKNERLHERLKQIYVDSKDAPIQIKSARTAVPLTRQTFGEPDLGVMDVTADTEVPRGKSSLKVLMSFISRHQEDPNSHPATVIAKDHSLDPTVVQNVLTHFKVMHLHLPKDMYKETKDMGKIVAEQLEASSSVATSFKLQEGKEGREAQKSISGQPNTGESKT</sequence>
<feature type="compositionally biased region" description="Polar residues" evidence="1">
    <location>
        <begin position="207"/>
        <end position="220"/>
    </location>
</feature>
<organism evidence="2 3">
    <name type="scientific">Elysia marginata</name>
    <dbReference type="NCBI Taxonomy" id="1093978"/>
    <lineage>
        <taxon>Eukaryota</taxon>
        <taxon>Metazoa</taxon>
        <taxon>Spiralia</taxon>
        <taxon>Lophotrochozoa</taxon>
        <taxon>Mollusca</taxon>
        <taxon>Gastropoda</taxon>
        <taxon>Heterobranchia</taxon>
        <taxon>Euthyneura</taxon>
        <taxon>Panpulmonata</taxon>
        <taxon>Sacoglossa</taxon>
        <taxon>Placobranchoidea</taxon>
        <taxon>Plakobranchidae</taxon>
        <taxon>Elysia</taxon>
    </lineage>
</organism>
<dbReference type="InterPro" id="IPR009622">
    <property type="entry name" value="NDUFAF4"/>
</dbReference>
<dbReference type="Proteomes" id="UP000762676">
    <property type="component" value="Unassembled WGS sequence"/>
</dbReference>
<comment type="caution">
    <text evidence="2">The sequence shown here is derived from an EMBL/GenBank/DDBJ whole genome shotgun (WGS) entry which is preliminary data.</text>
</comment>
<protein>
    <submittedName>
        <fullName evidence="2">NADH dehydrogenase [ubiquinone] 1 alpha subcomplex assembly factor 4</fullName>
    </submittedName>
</protein>
<feature type="region of interest" description="Disordered" evidence="1">
    <location>
        <begin position="189"/>
        <end position="220"/>
    </location>
</feature>
<keyword evidence="3" id="KW-1185">Reference proteome</keyword>
<proteinExistence type="predicted"/>
<feature type="compositionally biased region" description="Basic and acidic residues" evidence="1">
    <location>
        <begin position="197"/>
        <end position="206"/>
    </location>
</feature>
<gene>
    <name evidence="2" type="ORF">ElyMa_000913700</name>
</gene>
<evidence type="ECO:0000256" key="1">
    <source>
        <dbReference type="SAM" id="MobiDB-lite"/>
    </source>
</evidence>
<dbReference type="Pfam" id="PF06784">
    <property type="entry name" value="UPF0240"/>
    <property type="match status" value="1"/>
</dbReference>